<protein>
    <submittedName>
        <fullName evidence="1">Uncharacterized protein</fullName>
    </submittedName>
</protein>
<dbReference type="PROSITE" id="PS51257">
    <property type="entry name" value="PROKAR_LIPOPROTEIN"/>
    <property type="match status" value="1"/>
</dbReference>
<dbReference type="STRING" id="1219383.SAMN05421733_10351"/>
<sequence length="73" mass="7624">MNSKVLVMIAMVTPLMFGCAKKVDEKAHTEATASAATPSATTSADQQAKIDALDKPVLDEKYTGTASTVTPSH</sequence>
<dbReference type="RefSeq" id="WP_092747022.1">
    <property type="nucleotide sequence ID" value="NZ_FMYL01000003.1"/>
</dbReference>
<proteinExistence type="predicted"/>
<organism evidence="1 2">
    <name type="scientific">Acinetobacter boissieri</name>
    <dbReference type="NCBI Taxonomy" id="1219383"/>
    <lineage>
        <taxon>Bacteria</taxon>
        <taxon>Pseudomonadati</taxon>
        <taxon>Pseudomonadota</taxon>
        <taxon>Gammaproteobacteria</taxon>
        <taxon>Moraxellales</taxon>
        <taxon>Moraxellaceae</taxon>
        <taxon>Acinetobacter</taxon>
    </lineage>
</organism>
<accession>A0A1G6GZ93</accession>
<evidence type="ECO:0000313" key="1">
    <source>
        <dbReference type="EMBL" id="SDB87213.1"/>
    </source>
</evidence>
<gene>
    <name evidence="1" type="ORF">SAMN05421733_10351</name>
</gene>
<evidence type="ECO:0000313" key="2">
    <source>
        <dbReference type="Proteomes" id="UP000242501"/>
    </source>
</evidence>
<reference evidence="2" key="1">
    <citation type="submission" date="2016-09" db="EMBL/GenBank/DDBJ databases">
        <authorList>
            <person name="Varghese N."/>
            <person name="Submissions S."/>
        </authorList>
    </citation>
    <scope>NUCLEOTIDE SEQUENCE [LARGE SCALE GENOMIC DNA]</scope>
    <source>
        <strain evidence="2">ANC 4422</strain>
    </source>
</reference>
<dbReference type="EMBL" id="FMYL01000003">
    <property type="protein sequence ID" value="SDB87213.1"/>
    <property type="molecule type" value="Genomic_DNA"/>
</dbReference>
<name>A0A1G6GZ93_9GAMM</name>
<keyword evidence="2" id="KW-1185">Reference proteome</keyword>
<dbReference type="Proteomes" id="UP000242501">
    <property type="component" value="Unassembled WGS sequence"/>
</dbReference>
<dbReference type="AlphaFoldDB" id="A0A1G6GZ93"/>